<feature type="domain" description="NB-ARC" evidence="2">
    <location>
        <begin position="16"/>
        <end position="126"/>
    </location>
</feature>
<dbReference type="OrthoDB" id="1692645at2759"/>
<dbReference type="Pfam" id="PF00931">
    <property type="entry name" value="NB-ARC"/>
    <property type="match status" value="1"/>
</dbReference>
<dbReference type="GO" id="GO:0006952">
    <property type="term" value="P:defense response"/>
    <property type="evidence" value="ECO:0007669"/>
    <property type="project" value="UniProtKB-KW"/>
</dbReference>
<comment type="caution">
    <text evidence="4">The sequence shown here is derived from an EMBL/GenBank/DDBJ whole genome shotgun (WGS) entry which is preliminary data.</text>
</comment>
<dbReference type="InterPro" id="IPR027417">
    <property type="entry name" value="P-loop_NTPase"/>
</dbReference>
<evidence type="ECO:0000256" key="1">
    <source>
        <dbReference type="ARBA" id="ARBA00022737"/>
    </source>
</evidence>
<dbReference type="PRINTS" id="PR00364">
    <property type="entry name" value="DISEASERSIST"/>
</dbReference>
<dbReference type="InterPro" id="IPR055414">
    <property type="entry name" value="LRR_R13L4/SHOC2-like"/>
</dbReference>
<dbReference type="InterPro" id="IPR032675">
    <property type="entry name" value="LRR_dom_sf"/>
</dbReference>
<protein>
    <submittedName>
        <fullName evidence="4">Putative disease resistance RPP13-like protein 1</fullName>
    </submittedName>
</protein>
<dbReference type="STRING" id="337451.A0A3S3QWJ8"/>
<gene>
    <name evidence="4" type="ORF">CKAN_02089300</name>
</gene>
<accession>A0A3S3QWJ8</accession>
<dbReference type="SUPFAM" id="SSF52058">
    <property type="entry name" value="L domain-like"/>
    <property type="match status" value="1"/>
</dbReference>
<dbReference type="PANTHER" id="PTHR36766">
    <property type="entry name" value="PLANT BROAD-SPECTRUM MILDEW RESISTANCE PROTEIN RPW8"/>
    <property type="match status" value="1"/>
</dbReference>
<dbReference type="Pfam" id="PF23598">
    <property type="entry name" value="LRR_14"/>
    <property type="match status" value="2"/>
</dbReference>
<evidence type="ECO:0000259" key="3">
    <source>
        <dbReference type="Pfam" id="PF23598"/>
    </source>
</evidence>
<name>A0A3S3QWJ8_9MAGN</name>
<dbReference type="SUPFAM" id="SSF52047">
    <property type="entry name" value="RNI-like"/>
    <property type="match status" value="1"/>
</dbReference>
<dbReference type="Proteomes" id="UP000283530">
    <property type="component" value="Unassembled WGS sequence"/>
</dbReference>
<dbReference type="GO" id="GO:0043531">
    <property type="term" value="F:ADP binding"/>
    <property type="evidence" value="ECO:0007669"/>
    <property type="project" value="InterPro"/>
</dbReference>
<organism evidence="4 5">
    <name type="scientific">Cinnamomum micranthum f. kanehirae</name>
    <dbReference type="NCBI Taxonomy" id="337451"/>
    <lineage>
        <taxon>Eukaryota</taxon>
        <taxon>Viridiplantae</taxon>
        <taxon>Streptophyta</taxon>
        <taxon>Embryophyta</taxon>
        <taxon>Tracheophyta</taxon>
        <taxon>Spermatophyta</taxon>
        <taxon>Magnoliopsida</taxon>
        <taxon>Magnoliidae</taxon>
        <taxon>Laurales</taxon>
        <taxon>Lauraceae</taxon>
        <taxon>Cinnamomum</taxon>
    </lineage>
</organism>
<dbReference type="InterPro" id="IPR002182">
    <property type="entry name" value="NB-ARC"/>
</dbReference>
<dbReference type="AlphaFoldDB" id="A0A3S3QWJ8"/>
<sequence length="808" mass="91186">MVITKLISQEGDGEGSGIGAISVVGIGGIGKTTLAQLIYNDKRVKTHFTKRMWVCLSEDFSVADVTKKIMEEATGNACHLSELNTLQTRLIETLQDELFLLVLDDVWHGDETEWERLRLPLKCGRHGIAELLPGEREECIESEDIGRQIVEKCEGVPLSAKTIGSVMHRKRTTIPPKLFDHVKFLRALDLSGSPIRRVPSSIGKLKHLRYLNLSKTAVEELPESVGSLCNLQTLKLNQCTSLCTLPRGTSKLISLRHLEIEGTKKFKHTLEGIGRLSSLRTLSKFVVQDEGGCNIGELGNLNLLNGSLEIKNLERVASEDKARKAELKKKQHLQTLILHCDEKTEDDWRMIDNDEGRMEGVFKGLGLAHTRVKQLIISNYMGSMFPSWTEGSSFFTRLVDVDLFDCRKLKQMPTLGMFPSLKYLNIEGNDEVERLGCEFIGNGVEAFPKLEKLTLSSFSKLEEWKLQLEDGHTALPRLLQLTIEHCPKLKLLPPLGKLPCLKFLEIIVNQAMEKVGMELYGSGNSSCSVKGVAFPKLEKLLFYSLSNWEVWDFRVNDGDNIMPCLLELSIERCPKLKSVPGHLTIAYCDEVIWRPLPCHPTPCLEELVLKGQIGELPPLPNLKVLKIIDTANLSSVHENVWEQLELLHTLCIWDCHQLTTLPAGLGKIVSLQTLHINQCTQLNSLPDNLGQLKSLQTLYIIYCPQLKSLTDGLKELKSLCALHIIRCEELQSIPHWLGELESLHTLHIRYCSQLTSLPDGLAQLKSRHHSAHIECMQNLPSYIRCCMMVWSEHWRHILCRIMPYGRLV</sequence>
<reference evidence="4 5" key="1">
    <citation type="journal article" date="2019" name="Nat. Plants">
        <title>Stout camphor tree genome fills gaps in understanding of flowering plant genome evolution.</title>
        <authorList>
            <person name="Chaw S.M."/>
            <person name="Liu Y.C."/>
            <person name="Wu Y.W."/>
            <person name="Wang H.Y."/>
            <person name="Lin C.I."/>
            <person name="Wu C.S."/>
            <person name="Ke H.M."/>
            <person name="Chang L.Y."/>
            <person name="Hsu C.Y."/>
            <person name="Yang H.T."/>
            <person name="Sudianto E."/>
            <person name="Hsu M.H."/>
            <person name="Wu K.P."/>
            <person name="Wang L.N."/>
            <person name="Leebens-Mack J.H."/>
            <person name="Tsai I.J."/>
        </authorList>
    </citation>
    <scope>NUCLEOTIDE SEQUENCE [LARGE SCALE GENOMIC DNA]</scope>
    <source>
        <strain evidence="5">cv. Chaw 1501</strain>
        <tissue evidence="4">Young leaves</tissue>
    </source>
</reference>
<feature type="domain" description="Disease resistance R13L4/SHOC-2-like LRR" evidence="3">
    <location>
        <begin position="610"/>
        <end position="779"/>
    </location>
</feature>
<dbReference type="PANTHER" id="PTHR36766:SF40">
    <property type="entry name" value="DISEASE RESISTANCE PROTEIN RGA3"/>
    <property type="match status" value="1"/>
</dbReference>
<evidence type="ECO:0000259" key="2">
    <source>
        <dbReference type="Pfam" id="PF00931"/>
    </source>
</evidence>
<proteinExistence type="predicted"/>
<keyword evidence="1" id="KW-0677">Repeat</keyword>
<evidence type="ECO:0000313" key="5">
    <source>
        <dbReference type="Proteomes" id="UP000283530"/>
    </source>
</evidence>
<dbReference type="SUPFAM" id="SSF52540">
    <property type="entry name" value="P-loop containing nucleoside triphosphate hydrolases"/>
    <property type="match status" value="1"/>
</dbReference>
<keyword evidence="5" id="KW-1185">Reference proteome</keyword>
<feature type="domain" description="Disease resistance R13L4/SHOC-2-like LRR" evidence="3">
    <location>
        <begin position="180"/>
        <end position="484"/>
    </location>
</feature>
<evidence type="ECO:0000313" key="4">
    <source>
        <dbReference type="EMBL" id="RWR91725.1"/>
    </source>
</evidence>
<dbReference type="Gene3D" id="3.40.50.300">
    <property type="entry name" value="P-loop containing nucleotide triphosphate hydrolases"/>
    <property type="match status" value="1"/>
</dbReference>
<dbReference type="EMBL" id="QPKB01000009">
    <property type="protein sequence ID" value="RWR91725.1"/>
    <property type="molecule type" value="Genomic_DNA"/>
</dbReference>
<dbReference type="Gene3D" id="3.80.10.10">
    <property type="entry name" value="Ribonuclease Inhibitor"/>
    <property type="match status" value="4"/>
</dbReference>